<sequence>MPTSSNLGQVYPITSANTVVPTGEIPLIAPQAIANQIPYIERVPQEAAGLPQVTRTAIFCTSPWLSQQPNVPIYAVSTAANQLQDTMPQRHAAINYYHVPLSSIFGNPVTPSVALSPAVVPTYRLNQQHEQQYIVPATRLASAYTAGHGYVFQQRSRQAAHNNTNNQAMAPIH</sequence>
<evidence type="ECO:0000313" key="1">
    <source>
        <dbReference type="EMBL" id="QSS60076.1"/>
    </source>
</evidence>
<reference evidence="1" key="1">
    <citation type="submission" date="2021-01" db="EMBL/GenBank/DDBJ databases">
        <title>Chromosome-level genome assembly of a human fungal pathogen reveals clustering of transcriptionally co-regulated genes.</title>
        <authorList>
            <person name="Voorhies M."/>
            <person name="Cohen S."/>
            <person name="Shea T.P."/>
            <person name="Petrus S."/>
            <person name="Munoz J.F."/>
            <person name="Poplawski S."/>
            <person name="Goldman W.E."/>
            <person name="Michael T."/>
            <person name="Cuomo C.A."/>
            <person name="Sil A."/>
            <person name="Beyhan S."/>
        </authorList>
    </citation>
    <scope>NUCLEOTIDE SEQUENCE</scope>
    <source>
        <strain evidence="1">WU24</strain>
    </source>
</reference>
<dbReference type="VEuPathDB" id="FungiDB:I7I51_04872"/>
<organism evidence="1 2">
    <name type="scientific">Ajellomyces capsulatus</name>
    <name type="common">Darling's disease fungus</name>
    <name type="synonym">Histoplasma capsulatum</name>
    <dbReference type="NCBI Taxonomy" id="5037"/>
    <lineage>
        <taxon>Eukaryota</taxon>
        <taxon>Fungi</taxon>
        <taxon>Dikarya</taxon>
        <taxon>Ascomycota</taxon>
        <taxon>Pezizomycotina</taxon>
        <taxon>Eurotiomycetes</taxon>
        <taxon>Eurotiomycetidae</taxon>
        <taxon>Onygenales</taxon>
        <taxon>Ajellomycetaceae</taxon>
        <taxon>Histoplasma</taxon>
    </lineage>
</organism>
<proteinExistence type="predicted"/>
<gene>
    <name evidence="1" type="ORF">I7I51_04872</name>
</gene>
<dbReference type="OrthoDB" id="4188535at2759"/>
<protein>
    <submittedName>
        <fullName evidence="1">Uncharacterized protein</fullName>
    </submittedName>
</protein>
<dbReference type="EMBL" id="CP069110">
    <property type="protein sequence ID" value="QSS60076.1"/>
    <property type="molecule type" value="Genomic_DNA"/>
</dbReference>
<evidence type="ECO:0000313" key="2">
    <source>
        <dbReference type="Proteomes" id="UP000663671"/>
    </source>
</evidence>
<dbReference type="AlphaFoldDB" id="A0A8A1M0U8"/>
<accession>A0A8A1M0U8</accession>
<dbReference type="Proteomes" id="UP000663671">
    <property type="component" value="Chromosome 4"/>
</dbReference>
<name>A0A8A1M0U8_AJECA</name>